<evidence type="ECO:0000313" key="2">
    <source>
        <dbReference type="EMBL" id="KIY99861.1"/>
    </source>
</evidence>
<accession>A0A0D2MGK3</accession>
<dbReference type="Proteomes" id="UP000054498">
    <property type="component" value="Unassembled WGS sequence"/>
</dbReference>
<dbReference type="OrthoDB" id="539908at2759"/>
<keyword evidence="3" id="KW-1185">Reference proteome</keyword>
<dbReference type="GeneID" id="25740980"/>
<evidence type="ECO:0000313" key="3">
    <source>
        <dbReference type="Proteomes" id="UP000054498"/>
    </source>
</evidence>
<dbReference type="RefSeq" id="XP_013898881.1">
    <property type="nucleotide sequence ID" value="XM_014043427.1"/>
</dbReference>
<feature type="signal peptide" evidence="1">
    <location>
        <begin position="1"/>
        <end position="23"/>
    </location>
</feature>
<reference evidence="2 3" key="1">
    <citation type="journal article" date="2013" name="BMC Genomics">
        <title>Reconstruction of the lipid metabolism for the microalga Monoraphidium neglectum from its genome sequence reveals characteristics suitable for biofuel production.</title>
        <authorList>
            <person name="Bogen C."/>
            <person name="Al-Dilaimi A."/>
            <person name="Albersmeier A."/>
            <person name="Wichmann J."/>
            <person name="Grundmann M."/>
            <person name="Rupp O."/>
            <person name="Lauersen K.J."/>
            <person name="Blifernez-Klassen O."/>
            <person name="Kalinowski J."/>
            <person name="Goesmann A."/>
            <person name="Mussgnug J.H."/>
            <person name="Kruse O."/>
        </authorList>
    </citation>
    <scope>NUCLEOTIDE SEQUENCE [LARGE SCALE GENOMIC DNA]</scope>
    <source>
        <strain evidence="2 3">SAG 48.87</strain>
    </source>
</reference>
<sequence length="298" mass="31921">MPATRAVLSACLLLAVIVAATAAARPHPAGPATVPFLRRRLARVVQDPPPYTLGVFNGTVVPVPQGPLAGSEIDNLACKVPRPSDLRQVPDNLVNLILDTLVTRPACEVHQISSPRGHHSKAGLAPPKRALRARAVPDGKQQQQPTLDVAKVAELFAAQPWATADDQRGQLERISSVLGVTLGEAKALGFKKKALLELDEAELQSRVEQVAAGVGVTLEQAKRMAAIQPNLLLEPKRNSESLALGLRAISYELGCPKEEAVDLILNNRSILHGREMHLSVADIAHLAMLRQPTGRIVD</sequence>
<proteinExistence type="predicted"/>
<dbReference type="Gene3D" id="1.25.70.10">
    <property type="entry name" value="Transcription termination factor 3, mitochondrial"/>
    <property type="match status" value="1"/>
</dbReference>
<dbReference type="KEGG" id="mng:MNEG_8104"/>
<protein>
    <submittedName>
        <fullName evidence="2">Uncharacterized protein</fullName>
    </submittedName>
</protein>
<dbReference type="InterPro" id="IPR038538">
    <property type="entry name" value="MTERF_sf"/>
</dbReference>
<name>A0A0D2MGK3_9CHLO</name>
<feature type="chain" id="PRO_5002246948" evidence="1">
    <location>
        <begin position="24"/>
        <end position="298"/>
    </location>
</feature>
<dbReference type="EMBL" id="KK101723">
    <property type="protein sequence ID" value="KIY99861.1"/>
    <property type="molecule type" value="Genomic_DNA"/>
</dbReference>
<dbReference type="AlphaFoldDB" id="A0A0D2MGK3"/>
<evidence type="ECO:0000256" key="1">
    <source>
        <dbReference type="SAM" id="SignalP"/>
    </source>
</evidence>
<gene>
    <name evidence="2" type="ORF">MNEG_8104</name>
</gene>
<organism evidence="2 3">
    <name type="scientific">Monoraphidium neglectum</name>
    <dbReference type="NCBI Taxonomy" id="145388"/>
    <lineage>
        <taxon>Eukaryota</taxon>
        <taxon>Viridiplantae</taxon>
        <taxon>Chlorophyta</taxon>
        <taxon>core chlorophytes</taxon>
        <taxon>Chlorophyceae</taxon>
        <taxon>CS clade</taxon>
        <taxon>Sphaeropleales</taxon>
        <taxon>Selenastraceae</taxon>
        <taxon>Monoraphidium</taxon>
    </lineage>
</organism>
<keyword evidence="1" id="KW-0732">Signal</keyword>